<feature type="region of interest" description="Disordered" evidence="1">
    <location>
        <begin position="47"/>
        <end position="128"/>
    </location>
</feature>
<sequence>MAPSLPVNGRAHGRLHAAALSLFGASKAQVALAKIIAIISAAPLPVPPPHPEPDAAHHGGGDPEAAGGTKPPEKDSGFGVDLRLRLGPPHEIGGGSAAGDGPPADGFVVDTSWPVESGGDVRTAGKTSETVPAAAEAQHSLSPAVSVACGGDALTVAKSSEGECDPEGEHGGESHEEIAEGDAKAEVFAEQEGTKGTQGAEVGTTTVTTTTVTTTSSTSSRGRGRGSDGCLDLLLEAVRQVSGDAFEDDMPGAEKVQPAAVTASTAEASHSPPSRTRRQAGGAGAKKRRDAKEWWIPLDFYEEETAPIVRSKRGRSQALPLRYRDSVLDPWGKPPALTRNGRRDRALPSTP</sequence>
<protein>
    <submittedName>
        <fullName evidence="2">Uncharacterized protein</fullName>
    </submittedName>
</protein>
<feature type="compositionally biased region" description="Basic and acidic residues" evidence="1">
    <location>
        <begin position="51"/>
        <end position="61"/>
    </location>
</feature>
<name>A0A426YVK2_ENSVE</name>
<feature type="region of interest" description="Disordered" evidence="1">
    <location>
        <begin position="309"/>
        <end position="351"/>
    </location>
</feature>
<feature type="compositionally biased region" description="Polar residues" evidence="1">
    <location>
        <begin position="262"/>
        <end position="274"/>
    </location>
</feature>
<gene>
    <name evidence="2" type="ORF">B296_00020107</name>
</gene>
<dbReference type="AlphaFoldDB" id="A0A426YVK2"/>
<feature type="region of interest" description="Disordered" evidence="1">
    <location>
        <begin position="159"/>
        <end position="227"/>
    </location>
</feature>
<accession>A0A426YVK2</accession>
<dbReference type="EMBL" id="AMZH03009962">
    <property type="protein sequence ID" value="RRT55701.1"/>
    <property type="molecule type" value="Genomic_DNA"/>
</dbReference>
<evidence type="ECO:0000256" key="1">
    <source>
        <dbReference type="SAM" id="MobiDB-lite"/>
    </source>
</evidence>
<dbReference type="Proteomes" id="UP000287651">
    <property type="component" value="Unassembled WGS sequence"/>
</dbReference>
<comment type="caution">
    <text evidence="2">The sequence shown here is derived from an EMBL/GenBank/DDBJ whole genome shotgun (WGS) entry which is preliminary data.</text>
</comment>
<evidence type="ECO:0000313" key="3">
    <source>
        <dbReference type="Proteomes" id="UP000287651"/>
    </source>
</evidence>
<feature type="region of interest" description="Disordered" evidence="1">
    <location>
        <begin position="246"/>
        <end position="288"/>
    </location>
</feature>
<feature type="compositionally biased region" description="Basic and acidic residues" evidence="1">
    <location>
        <begin position="341"/>
        <end position="351"/>
    </location>
</feature>
<proteinExistence type="predicted"/>
<reference evidence="2 3" key="1">
    <citation type="journal article" date="2014" name="Agronomy (Basel)">
        <title>A Draft Genome Sequence for Ensete ventricosum, the Drought-Tolerant Tree Against Hunger.</title>
        <authorList>
            <person name="Harrison J."/>
            <person name="Moore K.A."/>
            <person name="Paszkiewicz K."/>
            <person name="Jones T."/>
            <person name="Grant M."/>
            <person name="Ambacheew D."/>
            <person name="Muzemil S."/>
            <person name="Studholme D.J."/>
        </authorList>
    </citation>
    <scope>NUCLEOTIDE SEQUENCE [LARGE SCALE GENOMIC DNA]</scope>
</reference>
<organism evidence="2 3">
    <name type="scientific">Ensete ventricosum</name>
    <name type="common">Abyssinian banana</name>
    <name type="synonym">Musa ensete</name>
    <dbReference type="NCBI Taxonomy" id="4639"/>
    <lineage>
        <taxon>Eukaryota</taxon>
        <taxon>Viridiplantae</taxon>
        <taxon>Streptophyta</taxon>
        <taxon>Embryophyta</taxon>
        <taxon>Tracheophyta</taxon>
        <taxon>Spermatophyta</taxon>
        <taxon>Magnoliopsida</taxon>
        <taxon>Liliopsida</taxon>
        <taxon>Zingiberales</taxon>
        <taxon>Musaceae</taxon>
        <taxon>Ensete</taxon>
    </lineage>
</organism>
<feature type="compositionally biased region" description="Low complexity" evidence="1">
    <location>
        <begin position="202"/>
        <end position="221"/>
    </location>
</feature>
<evidence type="ECO:0000313" key="2">
    <source>
        <dbReference type="EMBL" id="RRT55701.1"/>
    </source>
</evidence>
<feature type="compositionally biased region" description="Basic and acidic residues" evidence="1">
    <location>
        <begin position="167"/>
        <end position="187"/>
    </location>
</feature>